<dbReference type="Proteomes" id="UP001212685">
    <property type="component" value="Unassembled WGS sequence"/>
</dbReference>
<accession>A0A2I1TUM0</accession>
<comment type="catalytic activity">
    <reaction evidence="12">
        <text>D-fructose + ATP = D-fructose 6-phosphate + ADP + H(+)</text>
        <dbReference type="Rhea" id="RHEA:16125"/>
        <dbReference type="ChEBI" id="CHEBI:15378"/>
        <dbReference type="ChEBI" id="CHEBI:30616"/>
        <dbReference type="ChEBI" id="CHEBI:37721"/>
        <dbReference type="ChEBI" id="CHEBI:61527"/>
        <dbReference type="ChEBI" id="CHEBI:456216"/>
        <dbReference type="EC" id="2.7.1.4"/>
    </reaction>
</comment>
<dbReference type="EMBL" id="JAGZZN010000026">
    <property type="protein sequence ID" value="MBS6536903.1"/>
    <property type="molecule type" value="Genomic_DNA"/>
</dbReference>
<sequence length="299" mass="32332">MTKLYGSLEAGGTKFVCAVGDENYNVVEKVQFPTTKPIETIDKCIEFFSKFEDLVGLAIGSFGPIDIDPNSNTYGFITTTPKPNWANVDIVGAFRRALNVPIYFTTDVNSSAYGEVVARNNAGGHIENLVYYTIGTGIGAGVIQRGEFIGGAGHPEMGHYYVAQHPMDVEKEFKGVCPFHNGCLEGFAAGPSLEARTGIRGENIELNSNVWDIQAYYIAQAAVNATVTFRPDVIVFGGGVMAQQHMLDRVRTKFTALLNGYLPVPDVRDYIVTPAVAGNGSATLGNFVLAKEVSEKLKK</sequence>
<dbReference type="EMBL" id="WMZA01000001">
    <property type="protein sequence ID" value="MTR62353.1"/>
    <property type="molecule type" value="Genomic_DNA"/>
</dbReference>
<keyword evidence="10" id="KW-0119">Carbohydrate metabolism</keyword>
<evidence type="ECO:0000313" key="16">
    <source>
        <dbReference type="EMBL" id="MDB8620701.1"/>
    </source>
</evidence>
<evidence type="ECO:0000256" key="7">
    <source>
        <dbReference type="ARBA" id="ARBA00022833"/>
    </source>
</evidence>
<evidence type="ECO:0000313" key="15">
    <source>
        <dbReference type="EMBL" id="MBS6536903.1"/>
    </source>
</evidence>
<gene>
    <name evidence="17" type="ORF">GMC80_03060</name>
    <name evidence="15" type="ORF">KH363_05065</name>
    <name evidence="14" type="ORF">KHX87_04235</name>
    <name evidence="16" type="ORF">PNV36_09895</name>
</gene>
<dbReference type="Pfam" id="PF00480">
    <property type="entry name" value="ROK"/>
    <property type="match status" value="1"/>
</dbReference>
<keyword evidence="5" id="KW-0547">Nucleotide-binding</keyword>
<dbReference type="InterPro" id="IPR043129">
    <property type="entry name" value="ATPase_NBD"/>
</dbReference>
<reference evidence="16" key="3">
    <citation type="submission" date="2023-01" db="EMBL/GenBank/DDBJ databases">
        <title>Human gut microbiome strain richness.</title>
        <authorList>
            <person name="Chen-Liaw A."/>
        </authorList>
    </citation>
    <scope>NUCLEOTIDE SEQUENCE</scope>
    <source>
        <strain evidence="16">1001262st2_G8_1001262B_160229</strain>
    </source>
</reference>
<dbReference type="InterPro" id="IPR054618">
    <property type="entry name" value="ScrK"/>
</dbReference>
<evidence type="ECO:0000313" key="14">
    <source>
        <dbReference type="EMBL" id="MBS5358304.1"/>
    </source>
</evidence>
<dbReference type="Proteomes" id="UP000761167">
    <property type="component" value="Unassembled WGS sequence"/>
</dbReference>
<dbReference type="CDD" id="cd24067">
    <property type="entry name" value="ASKHA_NBD_ROK_BsFRK-like"/>
    <property type="match status" value="1"/>
</dbReference>
<dbReference type="Proteomes" id="UP000709219">
    <property type="component" value="Unassembled WGS sequence"/>
</dbReference>
<evidence type="ECO:0000256" key="1">
    <source>
        <dbReference type="ARBA" id="ARBA00001946"/>
    </source>
</evidence>
<dbReference type="SUPFAM" id="SSF53067">
    <property type="entry name" value="Actin-like ATPase domain"/>
    <property type="match status" value="1"/>
</dbReference>
<evidence type="ECO:0000313" key="17">
    <source>
        <dbReference type="EMBL" id="MTR62353.1"/>
    </source>
</evidence>
<keyword evidence="8" id="KW-0067">ATP-binding</keyword>
<evidence type="ECO:0000313" key="19">
    <source>
        <dbReference type="Proteomes" id="UP000709219"/>
    </source>
</evidence>
<evidence type="ECO:0000256" key="6">
    <source>
        <dbReference type="ARBA" id="ARBA00022777"/>
    </source>
</evidence>
<proteinExistence type="inferred from homology"/>
<dbReference type="NCBIfam" id="NF045550">
    <property type="entry name" value="FrctkaseScrK"/>
    <property type="match status" value="1"/>
</dbReference>
<evidence type="ECO:0000256" key="11">
    <source>
        <dbReference type="ARBA" id="ARBA00038887"/>
    </source>
</evidence>
<keyword evidence="7" id="KW-0862">Zinc</keyword>
<comment type="cofactor">
    <cofactor evidence="1">
        <name>Mg(2+)</name>
        <dbReference type="ChEBI" id="CHEBI:18420"/>
    </cofactor>
</comment>
<dbReference type="Gene3D" id="3.30.420.40">
    <property type="match status" value="2"/>
</dbReference>
<evidence type="ECO:0000256" key="12">
    <source>
        <dbReference type="ARBA" id="ARBA00048451"/>
    </source>
</evidence>
<evidence type="ECO:0000256" key="3">
    <source>
        <dbReference type="ARBA" id="ARBA00022679"/>
    </source>
</evidence>
<evidence type="ECO:0000256" key="9">
    <source>
        <dbReference type="ARBA" id="ARBA00022842"/>
    </source>
</evidence>
<dbReference type="EC" id="2.7.1.4" evidence="11"/>
<keyword evidence="6" id="KW-0418">Kinase</keyword>
<dbReference type="FunFam" id="3.30.420.40:FF:000153">
    <property type="entry name" value="Putative fructokinase"/>
    <property type="match status" value="1"/>
</dbReference>
<name>A0A2I1TUM0_STRPA</name>
<protein>
    <recommendedName>
        <fullName evidence="13">Fructokinase</fullName>
        <ecNumber evidence="11">2.7.1.4</ecNumber>
    </recommendedName>
</protein>
<comment type="similarity">
    <text evidence="2">Belongs to the ROK (NagC/XylR) family.</text>
</comment>
<dbReference type="GO" id="GO:0005524">
    <property type="term" value="F:ATP binding"/>
    <property type="evidence" value="ECO:0007669"/>
    <property type="project" value="UniProtKB-KW"/>
</dbReference>
<evidence type="ECO:0000256" key="4">
    <source>
        <dbReference type="ARBA" id="ARBA00022723"/>
    </source>
</evidence>
<dbReference type="Proteomes" id="UP000462658">
    <property type="component" value="Unassembled WGS sequence"/>
</dbReference>
<evidence type="ECO:0000256" key="10">
    <source>
        <dbReference type="ARBA" id="ARBA00023277"/>
    </source>
</evidence>
<dbReference type="InterPro" id="IPR049874">
    <property type="entry name" value="ROK_cs"/>
</dbReference>
<comment type="caution">
    <text evidence="14">The sequence shown here is derived from an EMBL/GenBank/DDBJ whole genome shotgun (WGS) entry which is preliminary data.</text>
</comment>
<dbReference type="InterPro" id="IPR051804">
    <property type="entry name" value="Carb_Metab_Reg_Kinase/Isom"/>
</dbReference>
<reference evidence="14" key="2">
    <citation type="submission" date="2021-02" db="EMBL/GenBank/DDBJ databases">
        <title>Infant gut strain persistence is associated with maternal origin, phylogeny, and functional potential including surface adhesion and iron acquisition.</title>
        <authorList>
            <person name="Lou Y.C."/>
        </authorList>
    </citation>
    <scope>NUCLEOTIDE SEQUENCE</scope>
    <source>
        <strain evidence="15">L3_060_000G1_dasL3_060_000G1_metabat.metabat.86_ sub</strain>
        <strain evidence="14">L3_098_011G1_dasL3_098_011G1_concoct_7</strain>
    </source>
</reference>
<dbReference type="PANTHER" id="PTHR42742">
    <property type="entry name" value="TRANSCRIPTIONAL REPRESSOR MPRA"/>
    <property type="match status" value="1"/>
</dbReference>
<evidence type="ECO:0000256" key="8">
    <source>
        <dbReference type="ARBA" id="ARBA00022840"/>
    </source>
</evidence>
<evidence type="ECO:0000256" key="13">
    <source>
        <dbReference type="ARBA" id="ARBA00074653"/>
    </source>
</evidence>
<dbReference type="EMBL" id="JAGZFP010000007">
    <property type="protein sequence ID" value="MBS5358304.1"/>
    <property type="molecule type" value="Genomic_DNA"/>
</dbReference>
<dbReference type="RefSeq" id="WP_003016958.1">
    <property type="nucleotide sequence ID" value="NZ_CABIWQ010000002.1"/>
</dbReference>
<dbReference type="GO" id="GO:0046872">
    <property type="term" value="F:metal ion binding"/>
    <property type="evidence" value="ECO:0007669"/>
    <property type="project" value="UniProtKB-KW"/>
</dbReference>
<dbReference type="PANTHER" id="PTHR42742:SF3">
    <property type="entry name" value="FRUCTOKINASE"/>
    <property type="match status" value="1"/>
</dbReference>
<reference evidence="17 18" key="1">
    <citation type="journal article" date="2019" name="Nat. Med.">
        <title>A library of human gut bacterial isolates paired with longitudinal multiomics data enables mechanistic microbiome research.</title>
        <authorList>
            <person name="Poyet M."/>
            <person name="Groussin M."/>
            <person name="Gibbons S.M."/>
            <person name="Avila-Pacheco J."/>
            <person name="Jiang X."/>
            <person name="Kearney S.M."/>
            <person name="Perrotta A.R."/>
            <person name="Berdy B."/>
            <person name="Zhao S."/>
            <person name="Lieberman T.D."/>
            <person name="Swanson P.K."/>
            <person name="Smith M."/>
            <person name="Roesemann S."/>
            <person name="Alexander J.E."/>
            <person name="Rich S.A."/>
            <person name="Livny J."/>
            <person name="Vlamakis H."/>
            <person name="Clish C."/>
            <person name="Bullock K."/>
            <person name="Deik A."/>
            <person name="Scott J."/>
            <person name="Pierce K.A."/>
            <person name="Xavier R.J."/>
            <person name="Alm E.J."/>
        </authorList>
    </citation>
    <scope>NUCLEOTIDE SEQUENCE [LARGE SCALE GENOMIC DNA]</scope>
    <source>
        <strain evidence="17 18">BIOML-A10</strain>
    </source>
</reference>
<dbReference type="GeneID" id="10835617"/>
<dbReference type="EMBL" id="JAQMJV010000023">
    <property type="protein sequence ID" value="MDB8620701.1"/>
    <property type="molecule type" value="Genomic_DNA"/>
</dbReference>
<dbReference type="FunFam" id="3.30.420.40:FF:000136">
    <property type="entry name" value="Putative fructokinase"/>
    <property type="match status" value="1"/>
</dbReference>
<evidence type="ECO:0000256" key="5">
    <source>
        <dbReference type="ARBA" id="ARBA00022741"/>
    </source>
</evidence>
<dbReference type="GO" id="GO:0008865">
    <property type="term" value="F:fructokinase activity"/>
    <property type="evidence" value="ECO:0007669"/>
    <property type="project" value="UniProtKB-EC"/>
</dbReference>
<dbReference type="AlphaFoldDB" id="A0A2I1TUM0"/>
<evidence type="ECO:0000313" key="18">
    <source>
        <dbReference type="Proteomes" id="UP000462658"/>
    </source>
</evidence>
<keyword evidence="4" id="KW-0479">Metal-binding</keyword>
<dbReference type="InterPro" id="IPR000600">
    <property type="entry name" value="ROK"/>
</dbReference>
<keyword evidence="3" id="KW-0808">Transferase</keyword>
<dbReference type="PROSITE" id="PS01125">
    <property type="entry name" value="ROK"/>
    <property type="match status" value="1"/>
</dbReference>
<evidence type="ECO:0000256" key="2">
    <source>
        <dbReference type="ARBA" id="ARBA00006479"/>
    </source>
</evidence>
<keyword evidence="9" id="KW-0460">Magnesium</keyword>
<organism evidence="14 19">
    <name type="scientific">Streptococcus parasanguinis</name>
    <dbReference type="NCBI Taxonomy" id="1318"/>
    <lineage>
        <taxon>Bacteria</taxon>
        <taxon>Bacillati</taxon>
        <taxon>Bacillota</taxon>
        <taxon>Bacilli</taxon>
        <taxon>Lactobacillales</taxon>
        <taxon>Streptococcaceae</taxon>
        <taxon>Streptococcus</taxon>
    </lineage>
</organism>